<organism evidence="6 7">
    <name type="scientific">Boothiomyces macroporosus</name>
    <dbReference type="NCBI Taxonomy" id="261099"/>
    <lineage>
        <taxon>Eukaryota</taxon>
        <taxon>Fungi</taxon>
        <taxon>Fungi incertae sedis</taxon>
        <taxon>Chytridiomycota</taxon>
        <taxon>Chytridiomycota incertae sedis</taxon>
        <taxon>Chytridiomycetes</taxon>
        <taxon>Rhizophydiales</taxon>
        <taxon>Terramycetaceae</taxon>
        <taxon>Boothiomyces</taxon>
    </lineage>
</organism>
<evidence type="ECO:0000256" key="1">
    <source>
        <dbReference type="ARBA" id="ARBA00022490"/>
    </source>
</evidence>
<dbReference type="SMART" id="SM00320">
    <property type="entry name" value="WD40"/>
    <property type="match status" value="6"/>
</dbReference>
<feature type="domain" description="IP5PC-F beta-propeller" evidence="5">
    <location>
        <begin position="110"/>
        <end position="202"/>
    </location>
</feature>
<keyword evidence="2 4" id="KW-0853">WD repeat</keyword>
<dbReference type="Gene3D" id="2.130.10.10">
    <property type="entry name" value="YVTN repeat-like/Quinoprotein amine dehydrogenase"/>
    <property type="match status" value="2"/>
</dbReference>
<dbReference type="PANTHER" id="PTHR19849">
    <property type="entry name" value="PHOSPHOLIPASE A-2-ACTIVATING PROTEIN"/>
    <property type="match status" value="1"/>
</dbReference>
<dbReference type="GO" id="GO:0043161">
    <property type="term" value="P:proteasome-mediated ubiquitin-dependent protein catabolic process"/>
    <property type="evidence" value="ECO:0007669"/>
    <property type="project" value="TreeGrafter"/>
</dbReference>
<name>A0AAD5UH87_9FUNG</name>
<evidence type="ECO:0000256" key="4">
    <source>
        <dbReference type="PROSITE-ProRule" id="PRU00221"/>
    </source>
</evidence>
<evidence type="ECO:0000256" key="3">
    <source>
        <dbReference type="ARBA" id="ARBA00022737"/>
    </source>
</evidence>
<dbReference type="CDD" id="cd00200">
    <property type="entry name" value="WD40"/>
    <property type="match status" value="1"/>
</dbReference>
<dbReference type="InterPro" id="IPR001680">
    <property type="entry name" value="WD40_rpt"/>
</dbReference>
<evidence type="ECO:0000256" key="2">
    <source>
        <dbReference type="ARBA" id="ARBA00022574"/>
    </source>
</evidence>
<sequence length="359" mass="40150">MISSANGPNVATDSEAFFQSDRDIILSEQKKKKQTELGKVGNPIKFPSKILHFDIADNTIYTAQSGFIAQALAFPSEAELAEVKDVKNTDTAVYQGHKGPVTFACIAPPYLFTSSWDKTVKQWDLDTQELLKTFTEHLDFVKCVKLYDKKLYTCSTDKTIICWDLEGNVLGKFIGHTRAVEDLVIYDGFLYSCSSDTTIKKWDLSTFQEVFTFNGHLTSVYGLHIAEDSLWSVSGDKFAIGWDLETGNISAKLEHPDYVKSIVILPNGLVATGCRDENIRIWDPATEKVLHILSAHYDEVSCLKVYKGYLVSSSLDGTLRFWDLKATLSGKPIESREEQAVKESLLTAEEEAELAELLD</sequence>
<dbReference type="Proteomes" id="UP001210925">
    <property type="component" value="Unassembled WGS sequence"/>
</dbReference>
<keyword evidence="7" id="KW-1185">Reference proteome</keyword>
<proteinExistence type="predicted"/>
<protein>
    <recommendedName>
        <fullName evidence="5">IP5PC-F beta-propeller domain-containing protein</fullName>
    </recommendedName>
</protein>
<dbReference type="PROSITE" id="PS00678">
    <property type="entry name" value="WD_REPEATS_1"/>
    <property type="match status" value="1"/>
</dbReference>
<dbReference type="PROSITE" id="PS50294">
    <property type="entry name" value="WD_REPEATS_REGION"/>
    <property type="match status" value="1"/>
</dbReference>
<dbReference type="InterPro" id="IPR020472">
    <property type="entry name" value="WD40_PAC1"/>
</dbReference>
<dbReference type="SUPFAM" id="SSF50978">
    <property type="entry name" value="WD40 repeat-like"/>
    <property type="match status" value="1"/>
</dbReference>
<keyword evidence="1" id="KW-0963">Cytoplasm</keyword>
<comment type="caution">
    <text evidence="6">The sequence shown here is derived from an EMBL/GenBank/DDBJ whole genome shotgun (WGS) entry which is preliminary data.</text>
</comment>
<feature type="repeat" description="WD" evidence="4">
    <location>
        <begin position="252"/>
        <end position="292"/>
    </location>
</feature>
<dbReference type="GO" id="GO:0043130">
    <property type="term" value="F:ubiquitin binding"/>
    <property type="evidence" value="ECO:0007669"/>
    <property type="project" value="TreeGrafter"/>
</dbReference>
<evidence type="ECO:0000313" key="6">
    <source>
        <dbReference type="EMBL" id="KAJ3258049.1"/>
    </source>
</evidence>
<feature type="repeat" description="WD" evidence="4">
    <location>
        <begin position="94"/>
        <end position="133"/>
    </location>
</feature>
<feature type="repeat" description="WD" evidence="4">
    <location>
        <begin position="173"/>
        <end position="212"/>
    </location>
</feature>
<keyword evidence="3" id="KW-0677">Repeat</keyword>
<evidence type="ECO:0000259" key="5">
    <source>
        <dbReference type="Pfam" id="PF23754"/>
    </source>
</evidence>
<feature type="repeat" description="WD" evidence="4">
    <location>
        <begin position="293"/>
        <end position="325"/>
    </location>
</feature>
<dbReference type="Pfam" id="PF00400">
    <property type="entry name" value="WD40"/>
    <property type="match status" value="2"/>
</dbReference>
<dbReference type="EMBL" id="JADGKB010000031">
    <property type="protein sequence ID" value="KAJ3258049.1"/>
    <property type="molecule type" value="Genomic_DNA"/>
</dbReference>
<dbReference type="InterPro" id="IPR015943">
    <property type="entry name" value="WD40/YVTN_repeat-like_dom_sf"/>
</dbReference>
<dbReference type="PRINTS" id="PR00320">
    <property type="entry name" value="GPROTEINBRPT"/>
</dbReference>
<dbReference type="PROSITE" id="PS50082">
    <property type="entry name" value="WD_REPEATS_2"/>
    <property type="match status" value="4"/>
</dbReference>
<dbReference type="GO" id="GO:0005634">
    <property type="term" value="C:nucleus"/>
    <property type="evidence" value="ECO:0007669"/>
    <property type="project" value="TreeGrafter"/>
</dbReference>
<dbReference type="InterPro" id="IPR036322">
    <property type="entry name" value="WD40_repeat_dom_sf"/>
</dbReference>
<reference evidence="6" key="1">
    <citation type="submission" date="2020-05" db="EMBL/GenBank/DDBJ databases">
        <title>Phylogenomic resolution of chytrid fungi.</title>
        <authorList>
            <person name="Stajich J.E."/>
            <person name="Amses K."/>
            <person name="Simmons R."/>
            <person name="Seto K."/>
            <person name="Myers J."/>
            <person name="Bonds A."/>
            <person name="Quandt C.A."/>
            <person name="Barry K."/>
            <person name="Liu P."/>
            <person name="Grigoriev I."/>
            <person name="Longcore J.E."/>
            <person name="James T.Y."/>
        </authorList>
    </citation>
    <scope>NUCLEOTIDE SEQUENCE</scope>
    <source>
        <strain evidence="6">PLAUS21</strain>
    </source>
</reference>
<dbReference type="GO" id="GO:0010992">
    <property type="term" value="P:ubiquitin recycling"/>
    <property type="evidence" value="ECO:0007669"/>
    <property type="project" value="TreeGrafter"/>
</dbReference>
<dbReference type="PANTHER" id="PTHR19849:SF0">
    <property type="entry name" value="PHOSPHOLIPASE A-2-ACTIVATING PROTEIN"/>
    <property type="match status" value="1"/>
</dbReference>
<dbReference type="Pfam" id="PF23754">
    <property type="entry name" value="Beta-prop_IP5PC_F"/>
    <property type="match status" value="1"/>
</dbReference>
<dbReference type="GO" id="GO:0005737">
    <property type="term" value="C:cytoplasm"/>
    <property type="evidence" value="ECO:0007669"/>
    <property type="project" value="TreeGrafter"/>
</dbReference>
<dbReference type="InterPro" id="IPR056454">
    <property type="entry name" value="Beta-prop_IP5PC_F"/>
</dbReference>
<dbReference type="AlphaFoldDB" id="A0AAD5UH87"/>
<evidence type="ECO:0000313" key="7">
    <source>
        <dbReference type="Proteomes" id="UP001210925"/>
    </source>
</evidence>
<accession>A0AAD5UH87</accession>
<gene>
    <name evidence="6" type="ORF">HK103_004042</name>
</gene>
<dbReference type="InterPro" id="IPR019775">
    <property type="entry name" value="WD40_repeat_CS"/>
</dbReference>